<keyword evidence="8" id="KW-0812">Transmembrane</keyword>
<evidence type="ECO:0000259" key="9">
    <source>
        <dbReference type="Pfam" id="PF01343"/>
    </source>
</evidence>
<dbReference type="InterPro" id="IPR047272">
    <property type="entry name" value="S49_SppA_C"/>
</dbReference>
<accession>A0A6M4IV59</accession>
<dbReference type="EMBL" id="CP053085">
    <property type="protein sequence ID" value="QJR38068.1"/>
    <property type="molecule type" value="Genomic_DNA"/>
</dbReference>
<dbReference type="PIRSF" id="PIRSF001217">
    <property type="entry name" value="Protease_4_SppA"/>
    <property type="match status" value="1"/>
</dbReference>
<feature type="domain" description="Peptidase S49" evidence="9">
    <location>
        <begin position="401"/>
        <end position="550"/>
    </location>
</feature>
<gene>
    <name evidence="10" type="primary">sppA</name>
    <name evidence="10" type="ORF">HKW67_01640</name>
</gene>
<keyword evidence="11" id="KW-1185">Reference proteome</keyword>
<proteinExistence type="inferred from homology"/>
<dbReference type="InterPro" id="IPR047217">
    <property type="entry name" value="S49_SppA_67K_type_N"/>
</dbReference>
<dbReference type="InterPro" id="IPR002142">
    <property type="entry name" value="Peptidase_S49"/>
</dbReference>
<reference evidence="10 11" key="1">
    <citation type="submission" date="2020-05" db="EMBL/GenBank/DDBJ databases">
        <title>Complete genome sequence of Gemmatimonas greenlandica TET16.</title>
        <authorList>
            <person name="Zeng Y."/>
        </authorList>
    </citation>
    <scope>NUCLEOTIDE SEQUENCE [LARGE SCALE GENOMIC DNA]</scope>
    <source>
        <strain evidence="10 11">TET16</strain>
    </source>
</reference>
<dbReference type="GO" id="GO:0006465">
    <property type="term" value="P:signal peptide processing"/>
    <property type="evidence" value="ECO:0007669"/>
    <property type="project" value="InterPro"/>
</dbReference>
<dbReference type="Gene3D" id="6.20.330.10">
    <property type="match status" value="1"/>
</dbReference>
<comment type="similarity">
    <text evidence="2">Belongs to the peptidase S49 family.</text>
</comment>
<dbReference type="CDD" id="cd07018">
    <property type="entry name" value="S49_SppA_67K_type"/>
    <property type="match status" value="1"/>
</dbReference>
<dbReference type="Proteomes" id="UP000500938">
    <property type="component" value="Chromosome"/>
</dbReference>
<dbReference type="GO" id="GO:0016020">
    <property type="term" value="C:membrane"/>
    <property type="evidence" value="ECO:0007669"/>
    <property type="project" value="UniProtKB-SubCell"/>
</dbReference>
<dbReference type="GO" id="GO:0008236">
    <property type="term" value="F:serine-type peptidase activity"/>
    <property type="evidence" value="ECO:0007669"/>
    <property type="project" value="UniProtKB-KW"/>
</dbReference>
<dbReference type="NCBIfam" id="TIGR00705">
    <property type="entry name" value="SppA_67K"/>
    <property type="match status" value="1"/>
</dbReference>
<dbReference type="PANTHER" id="PTHR33209">
    <property type="entry name" value="PROTEASE 4"/>
    <property type="match status" value="1"/>
</dbReference>
<feature type="active site" description="Proton donor/acceptor" evidence="7">
    <location>
        <position position="197"/>
    </location>
</feature>
<dbReference type="InterPro" id="IPR004634">
    <property type="entry name" value="Pept_S49_pIV"/>
</dbReference>
<keyword evidence="5" id="KW-0720">Serine protease</keyword>
<dbReference type="Gene3D" id="3.90.226.10">
    <property type="entry name" value="2-enoyl-CoA Hydratase, Chain A, domain 1"/>
    <property type="match status" value="3"/>
</dbReference>
<evidence type="ECO:0000256" key="5">
    <source>
        <dbReference type="ARBA" id="ARBA00022825"/>
    </source>
</evidence>
<evidence type="ECO:0000256" key="4">
    <source>
        <dbReference type="ARBA" id="ARBA00022801"/>
    </source>
</evidence>
<evidence type="ECO:0000256" key="7">
    <source>
        <dbReference type="PIRSR" id="PIRSR001217-1"/>
    </source>
</evidence>
<evidence type="ECO:0000313" key="11">
    <source>
        <dbReference type="Proteomes" id="UP000500938"/>
    </source>
</evidence>
<evidence type="ECO:0000256" key="2">
    <source>
        <dbReference type="ARBA" id="ARBA00008683"/>
    </source>
</evidence>
<evidence type="ECO:0000313" key="10">
    <source>
        <dbReference type="EMBL" id="QJR38068.1"/>
    </source>
</evidence>
<evidence type="ECO:0000256" key="8">
    <source>
        <dbReference type="SAM" id="Phobius"/>
    </source>
</evidence>
<dbReference type="NCBIfam" id="TIGR00706">
    <property type="entry name" value="SppA_dom"/>
    <property type="match status" value="1"/>
</dbReference>
<keyword evidence="8" id="KW-1133">Transmembrane helix</keyword>
<keyword evidence="4" id="KW-0378">Hydrolase</keyword>
<keyword evidence="3" id="KW-0645">Protease</keyword>
<comment type="subcellular location">
    <subcellularLocation>
        <location evidence="1">Membrane</location>
    </subcellularLocation>
</comment>
<dbReference type="KEGG" id="ggr:HKW67_01640"/>
<keyword evidence="6 8" id="KW-0472">Membrane</keyword>
<feature type="active site" description="Nucleophile" evidence="7">
    <location>
        <position position="416"/>
    </location>
</feature>
<feature type="transmembrane region" description="Helical" evidence="8">
    <location>
        <begin position="12"/>
        <end position="31"/>
    </location>
</feature>
<evidence type="ECO:0000256" key="3">
    <source>
        <dbReference type="ARBA" id="ARBA00022670"/>
    </source>
</evidence>
<dbReference type="PANTHER" id="PTHR33209:SF1">
    <property type="entry name" value="PEPTIDASE S49 DOMAIN-CONTAINING PROTEIN"/>
    <property type="match status" value="1"/>
</dbReference>
<organism evidence="10 11">
    <name type="scientific">Gemmatimonas groenlandica</name>
    <dbReference type="NCBI Taxonomy" id="2732249"/>
    <lineage>
        <taxon>Bacteria</taxon>
        <taxon>Pseudomonadati</taxon>
        <taxon>Gemmatimonadota</taxon>
        <taxon>Gemmatimonadia</taxon>
        <taxon>Gemmatimonadales</taxon>
        <taxon>Gemmatimonadaceae</taxon>
        <taxon>Gemmatimonas</taxon>
    </lineage>
</organism>
<dbReference type="Pfam" id="PF01343">
    <property type="entry name" value="Peptidase_S49"/>
    <property type="match status" value="2"/>
</dbReference>
<dbReference type="SUPFAM" id="SSF52096">
    <property type="entry name" value="ClpP/crotonase"/>
    <property type="match status" value="2"/>
</dbReference>
<dbReference type="InterPro" id="IPR004635">
    <property type="entry name" value="Pept_S49_SppA"/>
</dbReference>
<dbReference type="InterPro" id="IPR029045">
    <property type="entry name" value="ClpP/crotonase-like_dom_sf"/>
</dbReference>
<evidence type="ECO:0000256" key="6">
    <source>
        <dbReference type="ARBA" id="ARBA00023136"/>
    </source>
</evidence>
<evidence type="ECO:0000256" key="1">
    <source>
        <dbReference type="ARBA" id="ARBA00004370"/>
    </source>
</evidence>
<dbReference type="AlphaFoldDB" id="A0A6M4IV59"/>
<feature type="domain" description="Peptidase S49" evidence="9">
    <location>
        <begin position="129"/>
        <end position="281"/>
    </location>
</feature>
<sequence length="636" mass="67292">MKQFLTAIAANLLTIAICVVGGILLIVGIAASAGSKAPVEVADGSVLVIDLDRAFSDRPAETKPGSFLDDALSAGRGGAIPLRAATIALKAAADDDRISGILLRGSISADGYASGFAALRELRAAIATFRQSKKPVHAYLVNPDTRDYYVASAASVVTLDPFGSLLMPGLASEQVFFTGMFEKYGIGMQVSRVGRFKAAVEPFTRQEMSPENRLQTESYLGDLWSEVKRGVAQSRGIDTVALQTIVDTQGIILAADAKAAKLVDRIAYFDDVLDDLQKLASAARSADGAKPSAKDSTRAAEMARLLDRPTLPQITLGEYAPIAVAKDRSFSASQTIAIVYAEGDIVDGEGGDGTIGGASMARELRRVRNDAKVKAVVLRVNSPGGSAIASEQIQRELTLIAKKKPIVVSMGTVAASGGYWISTAAVRVFAQPNTITGSIGVFSLVPNIKTLANRNGVTFDTVKTGRYADLFSIARPRSEAELAVLQRGTDAVYEAFITRVSTARKLTPDSVRAIAEGRVWSGDDAMRIGLVDSMGGLDAALKSAATLAKITGDYDVREYPRVKSATEKLTDMLDNKPTPVAAAIRAASPAGANALLSGRGPASSLARDITHELDVLLRYNDPRGVYARMPFVLRIH</sequence>
<dbReference type="CDD" id="cd07023">
    <property type="entry name" value="S49_Sppa_N_C"/>
    <property type="match status" value="1"/>
</dbReference>
<name>A0A6M4IV59_9BACT</name>
<protein>
    <submittedName>
        <fullName evidence="10">Signal peptide peptidase SppA</fullName>
    </submittedName>
</protein>